<dbReference type="GO" id="GO:0000278">
    <property type="term" value="P:mitotic cell cycle"/>
    <property type="evidence" value="ECO:0007669"/>
    <property type="project" value="TreeGrafter"/>
</dbReference>
<feature type="domain" description="Gamma tubulin complex component C-terminal" evidence="7">
    <location>
        <begin position="533"/>
        <end position="767"/>
    </location>
</feature>
<dbReference type="KEGG" id="gtr:GLOTRDRAFT_70178"/>
<dbReference type="GO" id="GO:0005874">
    <property type="term" value="C:microtubule"/>
    <property type="evidence" value="ECO:0007669"/>
    <property type="project" value="UniProtKB-KW"/>
</dbReference>
<dbReference type="GO" id="GO:0051225">
    <property type="term" value="P:spindle assembly"/>
    <property type="evidence" value="ECO:0007669"/>
    <property type="project" value="TreeGrafter"/>
</dbReference>
<evidence type="ECO:0000256" key="6">
    <source>
        <dbReference type="SAM" id="MobiDB-lite"/>
    </source>
</evidence>
<keyword evidence="4 5" id="KW-0206">Cytoskeleton</keyword>
<dbReference type="GO" id="GO:0031122">
    <property type="term" value="P:cytoplasmic microtubule organization"/>
    <property type="evidence" value="ECO:0007669"/>
    <property type="project" value="TreeGrafter"/>
</dbReference>
<dbReference type="Proteomes" id="UP000030669">
    <property type="component" value="Unassembled WGS sequence"/>
</dbReference>
<evidence type="ECO:0000256" key="4">
    <source>
        <dbReference type="ARBA" id="ARBA00023212"/>
    </source>
</evidence>
<dbReference type="GO" id="GO:0000930">
    <property type="term" value="C:gamma-tubulin complex"/>
    <property type="evidence" value="ECO:0007669"/>
    <property type="project" value="TreeGrafter"/>
</dbReference>
<evidence type="ECO:0000259" key="8">
    <source>
        <dbReference type="Pfam" id="PF17681"/>
    </source>
</evidence>
<feature type="compositionally biased region" description="Acidic residues" evidence="6">
    <location>
        <begin position="63"/>
        <end position="76"/>
    </location>
</feature>
<feature type="region of interest" description="Disordered" evidence="6">
    <location>
        <begin position="54"/>
        <end position="114"/>
    </location>
</feature>
<gene>
    <name evidence="9" type="ORF">GLOTRDRAFT_70178</name>
</gene>
<dbReference type="EMBL" id="KB469297">
    <property type="protein sequence ID" value="EPQ59052.1"/>
    <property type="molecule type" value="Genomic_DNA"/>
</dbReference>
<evidence type="ECO:0000256" key="2">
    <source>
        <dbReference type="ARBA" id="ARBA00022490"/>
    </source>
</evidence>
<keyword evidence="10" id="KW-1185">Reference proteome</keyword>
<dbReference type="GO" id="GO:0051321">
    <property type="term" value="P:meiotic cell cycle"/>
    <property type="evidence" value="ECO:0007669"/>
    <property type="project" value="TreeGrafter"/>
</dbReference>
<sequence length="872" mass="97300">MRMDRLPDHLLLSNPPDAPTLSYASALLDRLDNPHKPTDGLTWAQILAEEPLEGEHWALSADSESDSDLSPWDDDPELLRERASASSAASEYEAYGEDDADVDKGEDKEGERDVELAIPQRYDHRDKIEEIQAQQYWRADWKPDLDLDKEFDIGDPPAYKIGGPSSEKYIYEHDAVREVLMALQGRQNLLFSWTHQGGNTFSFTPSQTAPRLAHYTLNAQLSLLRSFANTATTVHHLRKFVASVYSRPGRVRTIEAFAEAVERELCRFEGWCAAREEDIVLAQNGLDAGSPRTVVSLLSLEKRLRDEFGRAYEVLLDVSRRAMRRATSRSAHAHADDDTDEVWILSELPTRAPPALVAAFLLDALFASAQTFAGMGDTVVPTVLLRVFARAAAPVWAMMQAWVGAGRVEAEEFFVEDNELVLADPEFWGEGYTVRGEGDEGRASVPGFLEGVVGMVVSAGKSVGLLRALGLDVDGVHARAEWRSFSAVLDGEVGEGHVSADVLSQVVYDELVAPCRTAQTSLTRVLFEECEMMRHLGAVENLYLMMRGDDMTHFANVLFGKMDTGQQWSDFHFLNTSFSEIVSSHPGPARWIDSALVRLSYRGTRTTNRTVRALEGLQVEYAVPFPLTYVLGPRVLSAYNVLFVFLLQLRRAKGVLDSILVFYAMRSKLSWFVNTLLNFVGTHVLHAQVALLHTAVHKAESLDDVIRLHEEHLEKICGRCFLRENTAALHRAVTSVLDMSLYFSDCFVAFAGDTTHDISRAYLLLTRRHRSRQQRRLRRNVIGFSQSLIRPEDDSESDSDEDGEMAPEPSFSVAASVSLAEEGFFIRLDKMSSDLDGLVKFIRRGVESLAAGAGESGQVFGVLAFSLEDWDR</sequence>
<dbReference type="RefSeq" id="XP_007862141.1">
    <property type="nucleotide sequence ID" value="XM_007863950.1"/>
</dbReference>
<keyword evidence="2 5" id="KW-0963">Cytoplasm</keyword>
<dbReference type="OMA" id="QHWEGAY"/>
<dbReference type="AlphaFoldDB" id="S7QII7"/>
<feature type="compositionally biased region" description="Low complexity" evidence="6">
    <location>
        <begin position="84"/>
        <end position="93"/>
    </location>
</feature>
<organism evidence="9 10">
    <name type="scientific">Gloeophyllum trabeum (strain ATCC 11539 / FP-39264 / Madison 617)</name>
    <name type="common">Brown rot fungus</name>
    <dbReference type="NCBI Taxonomy" id="670483"/>
    <lineage>
        <taxon>Eukaryota</taxon>
        <taxon>Fungi</taxon>
        <taxon>Dikarya</taxon>
        <taxon>Basidiomycota</taxon>
        <taxon>Agaricomycotina</taxon>
        <taxon>Agaricomycetes</taxon>
        <taxon>Gloeophyllales</taxon>
        <taxon>Gloeophyllaceae</taxon>
        <taxon>Gloeophyllum</taxon>
    </lineage>
</organism>
<proteinExistence type="inferred from homology"/>
<dbReference type="Pfam" id="PF04130">
    <property type="entry name" value="GCP_C_terminal"/>
    <property type="match status" value="1"/>
</dbReference>
<dbReference type="GO" id="GO:0051011">
    <property type="term" value="F:microtubule minus-end binding"/>
    <property type="evidence" value="ECO:0007669"/>
    <property type="project" value="TreeGrafter"/>
</dbReference>
<dbReference type="InterPro" id="IPR042241">
    <property type="entry name" value="GCP_C_sf"/>
</dbReference>
<dbReference type="GO" id="GO:0005816">
    <property type="term" value="C:spindle pole body"/>
    <property type="evidence" value="ECO:0007669"/>
    <property type="project" value="UniProtKB-ARBA"/>
</dbReference>
<name>S7QII7_GLOTA</name>
<dbReference type="InterPro" id="IPR007259">
    <property type="entry name" value="GCP"/>
</dbReference>
<dbReference type="GO" id="GO:0000922">
    <property type="term" value="C:spindle pole"/>
    <property type="evidence" value="ECO:0007669"/>
    <property type="project" value="InterPro"/>
</dbReference>
<keyword evidence="3 5" id="KW-0493">Microtubule</keyword>
<dbReference type="Pfam" id="PF17681">
    <property type="entry name" value="GCP_N_terminal"/>
    <property type="match status" value="1"/>
</dbReference>
<protein>
    <recommendedName>
        <fullName evidence="5">Spindle pole body component</fullName>
    </recommendedName>
</protein>
<dbReference type="Gene3D" id="1.20.120.1900">
    <property type="entry name" value="Gamma-tubulin complex, C-terminal domain"/>
    <property type="match status" value="1"/>
</dbReference>
<dbReference type="OrthoDB" id="66546at2759"/>
<evidence type="ECO:0000256" key="1">
    <source>
        <dbReference type="ARBA" id="ARBA00010337"/>
    </source>
</evidence>
<dbReference type="InterPro" id="IPR041470">
    <property type="entry name" value="GCP_N"/>
</dbReference>
<comment type="similarity">
    <text evidence="1 5">Belongs to the TUBGCP family.</text>
</comment>
<evidence type="ECO:0000313" key="9">
    <source>
        <dbReference type="EMBL" id="EPQ59052.1"/>
    </source>
</evidence>
<dbReference type="InterPro" id="IPR040457">
    <property type="entry name" value="GCP_C"/>
</dbReference>
<dbReference type="GO" id="GO:0007020">
    <property type="term" value="P:microtubule nucleation"/>
    <property type="evidence" value="ECO:0007669"/>
    <property type="project" value="InterPro"/>
</dbReference>
<accession>S7QII7</accession>
<dbReference type="HOGENOM" id="CLU_286852_0_0_1"/>
<dbReference type="eggNOG" id="KOG4344">
    <property type="taxonomic scope" value="Eukaryota"/>
</dbReference>
<evidence type="ECO:0000256" key="5">
    <source>
        <dbReference type="RuleBase" id="RU363050"/>
    </source>
</evidence>
<evidence type="ECO:0000313" key="10">
    <source>
        <dbReference type="Proteomes" id="UP000030669"/>
    </source>
</evidence>
<evidence type="ECO:0000256" key="3">
    <source>
        <dbReference type="ARBA" id="ARBA00022701"/>
    </source>
</evidence>
<evidence type="ECO:0000259" key="7">
    <source>
        <dbReference type="Pfam" id="PF04130"/>
    </source>
</evidence>
<dbReference type="PANTHER" id="PTHR19302:SF33">
    <property type="entry name" value="GAMMA-TUBULIN COMPLEX COMPONENT 5"/>
    <property type="match status" value="1"/>
</dbReference>
<feature type="compositionally biased region" description="Basic and acidic residues" evidence="6">
    <location>
        <begin position="102"/>
        <end position="114"/>
    </location>
</feature>
<dbReference type="GO" id="GO:0043015">
    <property type="term" value="F:gamma-tubulin binding"/>
    <property type="evidence" value="ECO:0007669"/>
    <property type="project" value="InterPro"/>
</dbReference>
<dbReference type="PANTHER" id="PTHR19302">
    <property type="entry name" value="GAMMA TUBULIN COMPLEX PROTEIN"/>
    <property type="match status" value="1"/>
</dbReference>
<dbReference type="STRING" id="670483.S7QII7"/>
<reference evidence="9 10" key="1">
    <citation type="journal article" date="2012" name="Science">
        <title>The Paleozoic origin of enzymatic lignin decomposition reconstructed from 31 fungal genomes.</title>
        <authorList>
            <person name="Floudas D."/>
            <person name="Binder M."/>
            <person name="Riley R."/>
            <person name="Barry K."/>
            <person name="Blanchette R.A."/>
            <person name="Henrissat B."/>
            <person name="Martinez A.T."/>
            <person name="Otillar R."/>
            <person name="Spatafora J.W."/>
            <person name="Yadav J.S."/>
            <person name="Aerts A."/>
            <person name="Benoit I."/>
            <person name="Boyd A."/>
            <person name="Carlson A."/>
            <person name="Copeland A."/>
            <person name="Coutinho P.M."/>
            <person name="de Vries R.P."/>
            <person name="Ferreira P."/>
            <person name="Findley K."/>
            <person name="Foster B."/>
            <person name="Gaskell J."/>
            <person name="Glotzer D."/>
            <person name="Gorecki P."/>
            <person name="Heitman J."/>
            <person name="Hesse C."/>
            <person name="Hori C."/>
            <person name="Igarashi K."/>
            <person name="Jurgens J.A."/>
            <person name="Kallen N."/>
            <person name="Kersten P."/>
            <person name="Kohler A."/>
            <person name="Kuees U."/>
            <person name="Kumar T.K.A."/>
            <person name="Kuo A."/>
            <person name="LaButti K."/>
            <person name="Larrondo L.F."/>
            <person name="Lindquist E."/>
            <person name="Ling A."/>
            <person name="Lombard V."/>
            <person name="Lucas S."/>
            <person name="Lundell T."/>
            <person name="Martin R."/>
            <person name="McLaughlin D.J."/>
            <person name="Morgenstern I."/>
            <person name="Morin E."/>
            <person name="Murat C."/>
            <person name="Nagy L.G."/>
            <person name="Nolan M."/>
            <person name="Ohm R.A."/>
            <person name="Patyshakuliyeva A."/>
            <person name="Rokas A."/>
            <person name="Ruiz-Duenas F.J."/>
            <person name="Sabat G."/>
            <person name="Salamov A."/>
            <person name="Samejima M."/>
            <person name="Schmutz J."/>
            <person name="Slot J.C."/>
            <person name="St John F."/>
            <person name="Stenlid J."/>
            <person name="Sun H."/>
            <person name="Sun S."/>
            <person name="Syed K."/>
            <person name="Tsang A."/>
            <person name="Wiebenga A."/>
            <person name="Young D."/>
            <person name="Pisabarro A."/>
            <person name="Eastwood D.C."/>
            <person name="Martin F."/>
            <person name="Cullen D."/>
            <person name="Grigoriev I.V."/>
            <person name="Hibbett D.S."/>
        </authorList>
    </citation>
    <scope>NUCLEOTIDE SEQUENCE [LARGE SCALE GENOMIC DNA]</scope>
    <source>
        <strain evidence="9 10">ATCC 11539</strain>
    </source>
</reference>
<comment type="subcellular location">
    <subcellularLocation>
        <location evidence="5">Cytoplasm</location>
        <location evidence="5">Cytoskeleton</location>
        <location evidence="5">Microtubule organizing center</location>
    </subcellularLocation>
</comment>
<dbReference type="GeneID" id="19308057"/>
<feature type="domain" description="Gamma tubulin complex component protein N-terminal" evidence="8">
    <location>
        <begin position="176"/>
        <end position="529"/>
    </location>
</feature>